<organism evidence="1 3">
    <name type="scientific">Didymodactylos carnosus</name>
    <dbReference type="NCBI Taxonomy" id="1234261"/>
    <lineage>
        <taxon>Eukaryota</taxon>
        <taxon>Metazoa</taxon>
        <taxon>Spiralia</taxon>
        <taxon>Gnathifera</taxon>
        <taxon>Rotifera</taxon>
        <taxon>Eurotatoria</taxon>
        <taxon>Bdelloidea</taxon>
        <taxon>Philodinida</taxon>
        <taxon>Philodinidae</taxon>
        <taxon>Didymodactylos</taxon>
    </lineage>
</organism>
<protein>
    <recommendedName>
        <fullName evidence="4">DUF659 domain-containing protein</fullName>
    </recommendedName>
</protein>
<dbReference type="AlphaFoldDB" id="A0A814XI06"/>
<proteinExistence type="predicted"/>
<comment type="caution">
    <text evidence="1">The sequence shown here is derived from an EMBL/GenBank/DDBJ whole genome shotgun (WGS) entry which is preliminary data.</text>
</comment>
<name>A0A814XI06_9BILA</name>
<dbReference type="Proteomes" id="UP000681722">
    <property type="component" value="Unassembled WGS sequence"/>
</dbReference>
<evidence type="ECO:0008006" key="4">
    <source>
        <dbReference type="Google" id="ProtNLM"/>
    </source>
</evidence>
<gene>
    <name evidence="1" type="ORF">GPM918_LOCUS24374</name>
    <name evidence="2" type="ORF">SRO942_LOCUS24373</name>
</gene>
<reference evidence="1" key="1">
    <citation type="submission" date="2021-02" db="EMBL/GenBank/DDBJ databases">
        <authorList>
            <person name="Nowell W R."/>
        </authorList>
    </citation>
    <scope>NUCLEOTIDE SEQUENCE</scope>
</reference>
<feature type="non-terminal residue" evidence="1">
    <location>
        <position position="1"/>
    </location>
</feature>
<dbReference type="Proteomes" id="UP000663829">
    <property type="component" value="Unassembled WGS sequence"/>
</dbReference>
<evidence type="ECO:0000313" key="3">
    <source>
        <dbReference type="Proteomes" id="UP000663829"/>
    </source>
</evidence>
<evidence type="ECO:0000313" key="1">
    <source>
        <dbReference type="EMBL" id="CAF1214308.1"/>
    </source>
</evidence>
<evidence type="ECO:0000313" key="2">
    <source>
        <dbReference type="EMBL" id="CAF3978215.1"/>
    </source>
</evidence>
<sequence length="79" mass="8674">GEVIKQRLIEVCDDFGLNAVKIIIVSDKGSNVQKAWRHAHIMHLPCAAHDLHNLLMVDVIPKIDGLSALLDNVQANSPN</sequence>
<keyword evidence="3" id="KW-1185">Reference proteome</keyword>
<dbReference type="OrthoDB" id="2438421at2759"/>
<dbReference type="EMBL" id="CAJOBC010009057">
    <property type="protein sequence ID" value="CAF3978215.1"/>
    <property type="molecule type" value="Genomic_DNA"/>
</dbReference>
<accession>A0A814XI06</accession>
<dbReference type="EMBL" id="CAJNOQ010009056">
    <property type="protein sequence ID" value="CAF1214308.1"/>
    <property type="molecule type" value="Genomic_DNA"/>
</dbReference>